<evidence type="ECO:0000313" key="1">
    <source>
        <dbReference type="Proteomes" id="UP000095287"/>
    </source>
</evidence>
<dbReference type="WBParaSite" id="L893_g30791.t1">
    <property type="protein sequence ID" value="L893_g30791.t1"/>
    <property type="gene ID" value="L893_g30791"/>
</dbReference>
<reference evidence="2" key="1">
    <citation type="submission" date="2016-11" db="UniProtKB">
        <authorList>
            <consortium name="WormBaseParasite"/>
        </authorList>
    </citation>
    <scope>IDENTIFICATION</scope>
</reference>
<protein>
    <submittedName>
        <fullName evidence="2">Uncharacterized protein</fullName>
    </submittedName>
</protein>
<evidence type="ECO:0000313" key="2">
    <source>
        <dbReference type="WBParaSite" id="L893_g30791.t1"/>
    </source>
</evidence>
<organism evidence="1 2">
    <name type="scientific">Steinernema glaseri</name>
    <dbReference type="NCBI Taxonomy" id="37863"/>
    <lineage>
        <taxon>Eukaryota</taxon>
        <taxon>Metazoa</taxon>
        <taxon>Ecdysozoa</taxon>
        <taxon>Nematoda</taxon>
        <taxon>Chromadorea</taxon>
        <taxon>Rhabditida</taxon>
        <taxon>Tylenchina</taxon>
        <taxon>Panagrolaimomorpha</taxon>
        <taxon>Strongyloidoidea</taxon>
        <taxon>Steinernematidae</taxon>
        <taxon>Steinernema</taxon>
    </lineage>
</organism>
<name>A0A1I7ZY97_9BILA</name>
<proteinExistence type="predicted"/>
<keyword evidence="1" id="KW-1185">Reference proteome</keyword>
<sequence>MKALLFDWFDAPSRQPAPLVRCRFSEITAFTTDLYEGIMRRLRKKAAKRMRKKDETFGIFAANHLKTNNQNTVVSKFPVAFQVGFVHYFHPKIYVVPFAAS</sequence>
<dbReference type="AlphaFoldDB" id="A0A1I7ZY97"/>
<accession>A0A1I7ZY97</accession>
<dbReference type="Proteomes" id="UP000095287">
    <property type="component" value="Unplaced"/>
</dbReference>